<feature type="transmembrane region" description="Helical" evidence="5">
    <location>
        <begin position="371"/>
        <end position="393"/>
    </location>
</feature>
<feature type="transmembrane region" description="Helical" evidence="5">
    <location>
        <begin position="98"/>
        <end position="117"/>
    </location>
</feature>
<dbReference type="Gene3D" id="1.20.1740.10">
    <property type="entry name" value="Amino acid/polyamine transporter I"/>
    <property type="match status" value="1"/>
</dbReference>
<dbReference type="PIRSF" id="PIRSF006060">
    <property type="entry name" value="AA_transporter"/>
    <property type="match status" value="1"/>
</dbReference>
<dbReference type="Proteomes" id="UP000287296">
    <property type="component" value="Unassembled WGS sequence"/>
</dbReference>
<sequence>MEARRTSEAVLQPADTNTGTDELKKVFKTRDLVVFGLVFMAPVSAQTLFGELSLISQGHAVLSYLVALVAMIFTAASYGKMASAFPAAGSTYSYTARAIHPAVGFIAGWTILLDYLMMPILLTKLSALFSLELFPNVPYWIMLLVFFVPITLFNYYGTKITARVNMAMTAAMLFSLVIFIIFAMSSLVRTDGFVSLFSITGIFNAHTFSMDALIAGASIAVLSYLGFDAVTTMAEDSRESGNIVGRAAVIALLFASLFYIMQVYFATLVAPDFKSFQSPDTAFFEIATAVGGSGLATICTVIIALTGIATGLAGQSSGSRILFGMGRDRVLPSIFAKLHPKHKSPYASIIILAVTGYLGALLLPLSFIFSIMVFGALIGFTCVNISVFLEFYIKRKERSGKYILLHLLFPALGVFVCLNILFGMDAIGITVGFSWMFIGIIVLLFRMISVKKSGAADPFKLDM</sequence>
<feature type="transmembrane region" description="Helical" evidence="5">
    <location>
        <begin position="346"/>
        <end position="365"/>
    </location>
</feature>
<feature type="transmembrane region" description="Helical" evidence="5">
    <location>
        <begin position="61"/>
        <end position="78"/>
    </location>
</feature>
<feature type="transmembrane region" description="Helical" evidence="5">
    <location>
        <begin position="402"/>
        <end position="421"/>
    </location>
</feature>
<keyword evidence="4 5" id="KW-0472">Membrane</keyword>
<feature type="transmembrane region" description="Helical" evidence="5">
    <location>
        <begin position="32"/>
        <end position="49"/>
    </location>
</feature>
<dbReference type="GO" id="GO:0055085">
    <property type="term" value="P:transmembrane transport"/>
    <property type="evidence" value="ECO:0007669"/>
    <property type="project" value="InterPro"/>
</dbReference>
<feature type="transmembrane region" description="Helical" evidence="5">
    <location>
        <begin position="137"/>
        <end position="156"/>
    </location>
</feature>
<reference evidence="7 8" key="1">
    <citation type="submission" date="2018-12" db="EMBL/GenBank/DDBJ databases">
        <authorList>
            <person name="Sun L."/>
            <person name="Chen Z."/>
        </authorList>
    </citation>
    <scope>NUCLEOTIDE SEQUENCE [LARGE SCALE GENOMIC DNA]</scope>
    <source>
        <strain evidence="7 8">LMG 29736</strain>
    </source>
</reference>
<feature type="transmembrane region" description="Helical" evidence="5">
    <location>
        <begin position="168"/>
        <end position="188"/>
    </location>
</feature>
<feature type="transmembrane region" description="Helical" evidence="5">
    <location>
        <begin position="286"/>
        <end position="313"/>
    </location>
</feature>
<organism evidence="7 8">
    <name type="scientific">Siminovitchia terrae</name>
    <name type="common">Bacillus terrae</name>
    <dbReference type="NCBI Taxonomy" id="1914933"/>
    <lineage>
        <taxon>Bacteria</taxon>
        <taxon>Bacillati</taxon>
        <taxon>Bacillota</taxon>
        <taxon>Bacilli</taxon>
        <taxon>Bacillales</taxon>
        <taxon>Bacillaceae</taxon>
        <taxon>Siminovitchia</taxon>
    </lineage>
</organism>
<feature type="domain" description="Amino acid permease/ SLC12A" evidence="6">
    <location>
        <begin position="57"/>
        <end position="431"/>
    </location>
</feature>
<evidence type="ECO:0000256" key="5">
    <source>
        <dbReference type="SAM" id="Phobius"/>
    </source>
</evidence>
<feature type="transmembrane region" description="Helical" evidence="5">
    <location>
        <begin position="208"/>
        <end position="227"/>
    </location>
</feature>
<gene>
    <name evidence="7" type="ORF">D5F11_006370</name>
</gene>
<evidence type="ECO:0000313" key="7">
    <source>
        <dbReference type="EMBL" id="RST60457.1"/>
    </source>
</evidence>
<proteinExistence type="predicted"/>
<dbReference type="GO" id="GO:0016020">
    <property type="term" value="C:membrane"/>
    <property type="evidence" value="ECO:0007669"/>
    <property type="project" value="UniProtKB-SubCell"/>
</dbReference>
<comment type="subcellular location">
    <subcellularLocation>
        <location evidence="1">Membrane</location>
        <topology evidence="1">Multi-pass membrane protein</topology>
    </subcellularLocation>
</comment>
<evidence type="ECO:0000256" key="4">
    <source>
        <dbReference type="ARBA" id="ARBA00023136"/>
    </source>
</evidence>
<dbReference type="PANTHER" id="PTHR42770:SF16">
    <property type="entry name" value="AMINO ACID PERMEASE"/>
    <property type="match status" value="1"/>
</dbReference>
<evidence type="ECO:0000256" key="1">
    <source>
        <dbReference type="ARBA" id="ARBA00004141"/>
    </source>
</evidence>
<protein>
    <submittedName>
        <fullName evidence="7">APC family permease</fullName>
    </submittedName>
</protein>
<dbReference type="InterPro" id="IPR050367">
    <property type="entry name" value="APC_superfamily"/>
</dbReference>
<keyword evidence="3 5" id="KW-1133">Transmembrane helix</keyword>
<comment type="caution">
    <text evidence="7">The sequence shown here is derived from an EMBL/GenBank/DDBJ whole genome shotgun (WGS) entry which is preliminary data.</text>
</comment>
<dbReference type="Pfam" id="PF00324">
    <property type="entry name" value="AA_permease"/>
    <property type="match status" value="1"/>
</dbReference>
<evidence type="ECO:0000256" key="3">
    <source>
        <dbReference type="ARBA" id="ARBA00022989"/>
    </source>
</evidence>
<evidence type="ECO:0000313" key="8">
    <source>
        <dbReference type="Proteomes" id="UP000287296"/>
    </source>
</evidence>
<feature type="transmembrane region" description="Helical" evidence="5">
    <location>
        <begin position="247"/>
        <end position="266"/>
    </location>
</feature>
<dbReference type="OrthoDB" id="9762947at2"/>
<dbReference type="RefSeq" id="WP_120115459.1">
    <property type="nucleotide sequence ID" value="NZ_QYTW02000004.1"/>
</dbReference>
<accession>A0A429XAJ0</accession>
<dbReference type="InterPro" id="IPR004841">
    <property type="entry name" value="AA-permease/SLC12A_dom"/>
</dbReference>
<name>A0A429XAJ0_SIMTE</name>
<evidence type="ECO:0000256" key="2">
    <source>
        <dbReference type="ARBA" id="ARBA00022692"/>
    </source>
</evidence>
<keyword evidence="2 5" id="KW-0812">Transmembrane</keyword>
<dbReference type="AlphaFoldDB" id="A0A429XAJ0"/>
<feature type="transmembrane region" description="Helical" evidence="5">
    <location>
        <begin position="427"/>
        <end position="445"/>
    </location>
</feature>
<dbReference type="PANTHER" id="PTHR42770">
    <property type="entry name" value="AMINO ACID TRANSPORTER-RELATED"/>
    <property type="match status" value="1"/>
</dbReference>
<evidence type="ECO:0000259" key="6">
    <source>
        <dbReference type="Pfam" id="PF00324"/>
    </source>
</evidence>
<dbReference type="EMBL" id="QYTW02000004">
    <property type="protein sequence ID" value="RST60457.1"/>
    <property type="molecule type" value="Genomic_DNA"/>
</dbReference>